<protein>
    <submittedName>
        <fullName evidence="2">Uncharacterized protein</fullName>
    </submittedName>
</protein>
<reference evidence="2 3" key="1">
    <citation type="submission" date="2018-11" db="EMBL/GenBank/DDBJ databases">
        <authorList>
            <consortium name="Pathogen Informatics"/>
        </authorList>
    </citation>
    <scope>NUCLEOTIDE SEQUENCE [LARGE SCALE GENOMIC DNA]</scope>
</reference>
<feature type="compositionally biased region" description="Basic residues" evidence="1">
    <location>
        <begin position="87"/>
        <end position="98"/>
    </location>
</feature>
<organism evidence="2 3">
    <name type="scientific">Brugia timori</name>
    <dbReference type="NCBI Taxonomy" id="42155"/>
    <lineage>
        <taxon>Eukaryota</taxon>
        <taxon>Metazoa</taxon>
        <taxon>Ecdysozoa</taxon>
        <taxon>Nematoda</taxon>
        <taxon>Chromadorea</taxon>
        <taxon>Rhabditida</taxon>
        <taxon>Spirurina</taxon>
        <taxon>Spiruromorpha</taxon>
        <taxon>Filarioidea</taxon>
        <taxon>Onchocercidae</taxon>
        <taxon>Brugia</taxon>
    </lineage>
</organism>
<feature type="compositionally biased region" description="Low complexity" evidence="1">
    <location>
        <begin position="55"/>
        <end position="78"/>
    </location>
</feature>
<dbReference type="AlphaFoldDB" id="A0A3P8A3Y9"/>
<accession>A0A3P8A3Y9</accession>
<gene>
    <name evidence="2" type="ORF">BTMF_LOCUS15927</name>
</gene>
<evidence type="ECO:0000313" key="3">
    <source>
        <dbReference type="Proteomes" id="UP000280834"/>
    </source>
</evidence>
<evidence type="ECO:0000313" key="2">
    <source>
        <dbReference type="EMBL" id="VDO56505.1"/>
    </source>
</evidence>
<keyword evidence="3" id="KW-1185">Reference proteome</keyword>
<sequence length="126" mass="15024">MDDETLALYMQQLRRQLSRLERFRQVSFGPFSVARHQNDPQVSWFFRRRSLPSLTDPTSTNTTTTTTTITSSTTQTNIYEQPSLRYSKTKQNNHHNKKKKPLKLLNFDQISYHQLIKICFPFLFFF</sequence>
<dbReference type="EMBL" id="UZAG01023367">
    <property type="protein sequence ID" value="VDO56505.1"/>
    <property type="molecule type" value="Genomic_DNA"/>
</dbReference>
<name>A0A3P8A3Y9_9BILA</name>
<proteinExistence type="predicted"/>
<feature type="region of interest" description="Disordered" evidence="1">
    <location>
        <begin position="55"/>
        <end position="98"/>
    </location>
</feature>
<evidence type="ECO:0000256" key="1">
    <source>
        <dbReference type="SAM" id="MobiDB-lite"/>
    </source>
</evidence>
<dbReference type="Proteomes" id="UP000280834">
    <property type="component" value="Unassembled WGS sequence"/>
</dbReference>